<feature type="domain" description="Ataxin-10" evidence="4">
    <location>
        <begin position="476"/>
        <end position="545"/>
    </location>
</feature>
<keyword evidence="6" id="KW-1185">Reference proteome</keyword>
<dbReference type="PANTHER" id="PTHR13255:SF0">
    <property type="entry name" value="ATAXIN-10"/>
    <property type="match status" value="1"/>
</dbReference>
<dbReference type="Proteomes" id="UP001178507">
    <property type="component" value="Unassembled WGS sequence"/>
</dbReference>
<keyword evidence="2" id="KW-0131">Cell cycle</keyword>
<accession>A0AA36NGB3</accession>
<protein>
    <recommendedName>
        <fullName evidence="4">Ataxin-10 domain-containing protein</fullName>
    </recommendedName>
</protein>
<organism evidence="5 6">
    <name type="scientific">Effrenium voratum</name>
    <dbReference type="NCBI Taxonomy" id="2562239"/>
    <lineage>
        <taxon>Eukaryota</taxon>
        <taxon>Sar</taxon>
        <taxon>Alveolata</taxon>
        <taxon>Dinophyceae</taxon>
        <taxon>Suessiales</taxon>
        <taxon>Symbiodiniaceae</taxon>
        <taxon>Effrenium</taxon>
    </lineage>
</organism>
<dbReference type="InterPro" id="IPR051374">
    <property type="entry name" value="Ataxin-10/CTR86_families"/>
</dbReference>
<dbReference type="GO" id="GO:0051301">
    <property type="term" value="P:cell division"/>
    <property type="evidence" value="ECO:0007669"/>
    <property type="project" value="UniProtKB-KW"/>
</dbReference>
<dbReference type="Pfam" id="PF09759">
    <property type="entry name" value="Atx10homo_assoc"/>
    <property type="match status" value="1"/>
</dbReference>
<dbReference type="AlphaFoldDB" id="A0AA36NGB3"/>
<comment type="caution">
    <text evidence="5">The sequence shown here is derived from an EMBL/GenBank/DDBJ whole genome shotgun (WGS) entry which is preliminary data.</text>
</comment>
<dbReference type="InterPro" id="IPR019156">
    <property type="entry name" value="Ataxin-10_domain"/>
</dbReference>
<dbReference type="PANTHER" id="PTHR13255">
    <property type="entry name" value="ATAXIN-10"/>
    <property type="match status" value="1"/>
</dbReference>
<name>A0AA36NGB3_9DINO</name>
<feature type="region of interest" description="Disordered" evidence="3">
    <location>
        <begin position="544"/>
        <end position="563"/>
    </location>
</feature>
<evidence type="ECO:0000256" key="2">
    <source>
        <dbReference type="ARBA" id="ARBA00023306"/>
    </source>
</evidence>
<sequence length="563" mass="60081">MFGERRGFQEDEALLERLGDLLERCLAALAGFAPDGSGGYKLSESSEQPGPDVLAAEAAGAACLKLARNLAAGCSDIQARWWRRGLVERLAVQARCDLAAPGGQRSLAWCEAVPSFMANVVAGNEELRAEALQALQPHGLAAVLALCWQRPDHGFLLLQNLCAGGGLDISHGGLLYMVLSLLRAVEEVSPAVAAKAKDWAAIFFSSLWSQGLFAEVFASVKKVTPAELHGFLHASAAVPGWGALKPGAAKSSAEESFGLIMSRMCGRREALGLLWHTIRGLLGSLDSEQGDGVGAASPEALRLARRLLGDDSFVDLARQEMSAALVRLAAAHSLKLELDIAPASACEVLTLHAEDLDVAALAARGLEEHEQSEEEGAFREMLLCAVALWRRLDGRDHAITMRQDLAALPCGTFPPKLAGLYLWGNVKLMAALHHLRFGTAAVAETGVELPARQEPKSGDPTAAVKAAFAGQLVTQLRLCGNVLFESPEAAEFLRLSGGLPTLLSHCYADPELPLLREAGIFAVRNATQHSSATREEVKQLLAERRTRDPNRALPMVDESALLS</sequence>
<evidence type="ECO:0000256" key="3">
    <source>
        <dbReference type="SAM" id="MobiDB-lite"/>
    </source>
</evidence>
<proteinExistence type="predicted"/>
<dbReference type="GO" id="GO:0005829">
    <property type="term" value="C:cytosol"/>
    <property type="evidence" value="ECO:0007669"/>
    <property type="project" value="TreeGrafter"/>
</dbReference>
<gene>
    <name evidence="5" type="ORF">EVOR1521_LOCUS27584</name>
</gene>
<evidence type="ECO:0000313" key="5">
    <source>
        <dbReference type="EMBL" id="CAJ1405349.1"/>
    </source>
</evidence>
<keyword evidence="1" id="KW-0132">Cell division</keyword>
<evidence type="ECO:0000313" key="6">
    <source>
        <dbReference type="Proteomes" id="UP001178507"/>
    </source>
</evidence>
<dbReference type="EMBL" id="CAUJNA010003581">
    <property type="protein sequence ID" value="CAJ1405349.1"/>
    <property type="molecule type" value="Genomic_DNA"/>
</dbReference>
<reference evidence="5" key="1">
    <citation type="submission" date="2023-08" db="EMBL/GenBank/DDBJ databases">
        <authorList>
            <person name="Chen Y."/>
            <person name="Shah S."/>
            <person name="Dougan E. K."/>
            <person name="Thang M."/>
            <person name="Chan C."/>
        </authorList>
    </citation>
    <scope>NUCLEOTIDE SEQUENCE</scope>
</reference>
<evidence type="ECO:0000256" key="1">
    <source>
        <dbReference type="ARBA" id="ARBA00022618"/>
    </source>
</evidence>
<evidence type="ECO:0000259" key="4">
    <source>
        <dbReference type="Pfam" id="PF09759"/>
    </source>
</evidence>